<accession>A0ABQ6A9U8</accession>
<comment type="caution">
    <text evidence="2">The sequence shown here is derived from an EMBL/GenBank/DDBJ whole genome shotgun (WGS) entry which is preliminary data.</text>
</comment>
<keyword evidence="1" id="KW-0472">Membrane</keyword>
<dbReference type="RefSeq" id="WP_284258119.1">
    <property type="nucleotide sequence ID" value="NZ_BSOS01000065.1"/>
</dbReference>
<sequence length="76" mass="8283">MANSNGPVIDMTPEGDFIEPPKPTLGAILLRLAMFGLFLCIAGVMFWVMFWAAIFVVPILVLLGLAGFMLTKLQGR</sequence>
<name>A0ABQ6A9U8_9PROT</name>
<reference evidence="3" key="1">
    <citation type="journal article" date="2019" name="Int. J. Syst. Evol. Microbiol.">
        <title>The Global Catalogue of Microorganisms (GCM) 10K type strain sequencing project: providing services to taxonomists for standard genome sequencing and annotation.</title>
        <authorList>
            <consortium name="The Broad Institute Genomics Platform"/>
            <consortium name="The Broad Institute Genome Sequencing Center for Infectious Disease"/>
            <person name="Wu L."/>
            <person name="Ma J."/>
        </authorList>
    </citation>
    <scope>NUCLEOTIDE SEQUENCE [LARGE SCALE GENOMIC DNA]</scope>
    <source>
        <strain evidence="3">NBRC 112502</strain>
    </source>
</reference>
<feature type="transmembrane region" description="Helical" evidence="1">
    <location>
        <begin position="28"/>
        <end position="47"/>
    </location>
</feature>
<evidence type="ECO:0000313" key="2">
    <source>
        <dbReference type="EMBL" id="GLR67387.1"/>
    </source>
</evidence>
<keyword evidence="1" id="KW-0812">Transmembrane</keyword>
<protein>
    <recommendedName>
        <fullName evidence="4">Transmembrane protein</fullName>
    </recommendedName>
</protein>
<proteinExistence type="predicted"/>
<dbReference type="EMBL" id="BSOS01000065">
    <property type="protein sequence ID" value="GLR67387.1"/>
    <property type="molecule type" value="Genomic_DNA"/>
</dbReference>
<keyword evidence="1" id="KW-1133">Transmembrane helix</keyword>
<organism evidence="2 3">
    <name type="scientific">Acidocella aquatica</name>
    <dbReference type="NCBI Taxonomy" id="1922313"/>
    <lineage>
        <taxon>Bacteria</taxon>
        <taxon>Pseudomonadati</taxon>
        <taxon>Pseudomonadota</taxon>
        <taxon>Alphaproteobacteria</taxon>
        <taxon>Acetobacterales</taxon>
        <taxon>Acidocellaceae</taxon>
        <taxon>Acidocella</taxon>
    </lineage>
</organism>
<keyword evidence="3" id="KW-1185">Reference proteome</keyword>
<dbReference type="Proteomes" id="UP001156641">
    <property type="component" value="Unassembled WGS sequence"/>
</dbReference>
<evidence type="ECO:0000313" key="3">
    <source>
        <dbReference type="Proteomes" id="UP001156641"/>
    </source>
</evidence>
<gene>
    <name evidence="2" type="ORF">GCM10010909_20680</name>
</gene>
<evidence type="ECO:0000256" key="1">
    <source>
        <dbReference type="SAM" id="Phobius"/>
    </source>
</evidence>
<feature type="transmembrane region" description="Helical" evidence="1">
    <location>
        <begin position="53"/>
        <end position="71"/>
    </location>
</feature>
<evidence type="ECO:0008006" key="4">
    <source>
        <dbReference type="Google" id="ProtNLM"/>
    </source>
</evidence>